<keyword evidence="1" id="KW-0159">Chromosome partition</keyword>
<sequence length="286" mass="34019">MTLEDNKDLYEFSPSLEDEYQGSLTILLDLIQKKKKDIRDIDIKELTDQFLAYVMLMETKVPLEVFSDYANMSAYLIELKTRSLLPDYANNLTKYNRTLEEEKEAFIKRLLEHQMYKNAIPLLNELKTQRQLHYDKDPEEFEEYLSAEIPMGKLPKRINVEKLKEIFESILDRQSIKEQLEKPIDLHIQNHEYSVSEVIHDLITYLIVNKDGVLLSQYFDEINFTKRNIDYYCMLFFVILSLIHQANIVMEERNQDLFLKVSDHILYNKGISDEFIRNIKNDLIGE</sequence>
<accession>A0ABP9U972</accession>
<dbReference type="Proteomes" id="UP001449582">
    <property type="component" value="Unassembled WGS sequence"/>
</dbReference>
<dbReference type="Pfam" id="PF02616">
    <property type="entry name" value="SMC_ScpA"/>
    <property type="match status" value="1"/>
</dbReference>
<reference evidence="3" key="1">
    <citation type="submission" date="2024-02" db="EMBL/GenBank/DDBJ databases">
        <title>Draft genome sequence of new strains in genus Ureaplasma.</title>
        <authorList>
            <person name="Nakajima Y."/>
            <person name="Segawa T."/>
        </authorList>
    </citation>
    <scope>NUCLEOTIDE SEQUENCE [LARGE SCALE GENOMIC DNA]</scope>
    <source>
        <strain evidence="3">OM1</strain>
    </source>
</reference>
<dbReference type="InterPro" id="IPR003768">
    <property type="entry name" value="ScpA"/>
</dbReference>
<comment type="caution">
    <text evidence="3">The sequence shown here is derived from an EMBL/GenBank/DDBJ whole genome shotgun (WGS) entry which is preliminary data.</text>
</comment>
<evidence type="ECO:0000313" key="4">
    <source>
        <dbReference type="Proteomes" id="UP001449582"/>
    </source>
</evidence>
<dbReference type="Gene3D" id="6.10.250.2410">
    <property type="match status" value="1"/>
</dbReference>
<evidence type="ECO:0000313" key="3">
    <source>
        <dbReference type="EMBL" id="GAA5414632.1"/>
    </source>
</evidence>
<gene>
    <name evidence="3" type="ORF">UREOM_3430</name>
</gene>
<name>A0ABP9U972_9BACT</name>
<dbReference type="PANTHER" id="PTHR33969">
    <property type="entry name" value="SEGREGATION AND CONDENSATION PROTEIN A"/>
    <property type="match status" value="1"/>
</dbReference>
<protein>
    <recommendedName>
        <fullName evidence="2">Segregation and condensation protein A</fullName>
    </recommendedName>
</protein>
<dbReference type="PANTHER" id="PTHR33969:SF2">
    <property type="entry name" value="SEGREGATION AND CONDENSATION PROTEIN A"/>
    <property type="match status" value="1"/>
</dbReference>
<proteinExistence type="predicted"/>
<evidence type="ECO:0000256" key="2">
    <source>
        <dbReference type="ARBA" id="ARBA00044777"/>
    </source>
</evidence>
<keyword evidence="4" id="KW-1185">Reference proteome</keyword>
<evidence type="ECO:0000256" key="1">
    <source>
        <dbReference type="ARBA" id="ARBA00022829"/>
    </source>
</evidence>
<organism evidence="3 4">
    <name type="scientific">Ureaplasma ceti</name>
    <dbReference type="NCBI Taxonomy" id="3119530"/>
    <lineage>
        <taxon>Bacteria</taxon>
        <taxon>Bacillati</taxon>
        <taxon>Mycoplasmatota</taxon>
        <taxon>Mycoplasmoidales</taxon>
        <taxon>Mycoplasmoidaceae</taxon>
        <taxon>Ureaplasma</taxon>
    </lineage>
</organism>
<dbReference type="EMBL" id="BAABQM010000002">
    <property type="protein sequence ID" value="GAA5414632.1"/>
    <property type="molecule type" value="Genomic_DNA"/>
</dbReference>
<dbReference type="RefSeq" id="WP_353289793.1">
    <property type="nucleotide sequence ID" value="NZ_BAABQM010000002.1"/>
</dbReference>